<organism evidence="13 14">
    <name type="scientific">Bradyrhizobium diversitatis</name>
    <dbReference type="NCBI Taxonomy" id="2755406"/>
    <lineage>
        <taxon>Bacteria</taxon>
        <taxon>Pseudomonadati</taxon>
        <taxon>Pseudomonadota</taxon>
        <taxon>Alphaproteobacteria</taxon>
        <taxon>Hyphomicrobiales</taxon>
        <taxon>Nitrobacteraceae</taxon>
        <taxon>Bradyrhizobium</taxon>
    </lineage>
</organism>
<dbReference type="RefSeq" id="WP_197968929.1">
    <property type="nucleotide sequence ID" value="NZ_JACEGD010000041.1"/>
</dbReference>
<evidence type="ECO:0000313" key="13">
    <source>
        <dbReference type="EMBL" id="MBH5391078.1"/>
    </source>
</evidence>
<keyword evidence="7 13" id="KW-0808">Transferase</keyword>
<evidence type="ECO:0000313" key="14">
    <source>
        <dbReference type="Proteomes" id="UP001194539"/>
    </source>
</evidence>
<evidence type="ECO:0000256" key="11">
    <source>
        <dbReference type="ARBA" id="ARBA00023098"/>
    </source>
</evidence>
<dbReference type="GO" id="GO:0009029">
    <property type="term" value="F:lipid-A 4'-kinase activity"/>
    <property type="evidence" value="ECO:0007669"/>
    <property type="project" value="UniProtKB-EC"/>
</dbReference>
<evidence type="ECO:0000256" key="5">
    <source>
        <dbReference type="ARBA" id="ARBA00022516"/>
    </source>
</evidence>
<dbReference type="EC" id="2.7.1.130" evidence="3 12"/>
<comment type="pathway">
    <text evidence="2">Glycolipid biosynthesis; lipid IV(A) biosynthesis; lipid IV(A) from (3R)-3-hydroxytetradecanoyl-[acyl-carrier-protein] and UDP-N-acetyl-alpha-D-glucosamine: step 6/6.</text>
</comment>
<feature type="non-terminal residue" evidence="13">
    <location>
        <position position="199"/>
    </location>
</feature>
<accession>A0ABS0PCR1</accession>
<dbReference type="InterPro" id="IPR003758">
    <property type="entry name" value="LpxK"/>
</dbReference>
<dbReference type="PANTHER" id="PTHR42724:SF1">
    <property type="entry name" value="TETRAACYLDISACCHARIDE 4'-KINASE, MITOCHONDRIAL-RELATED"/>
    <property type="match status" value="1"/>
</dbReference>
<dbReference type="PANTHER" id="PTHR42724">
    <property type="entry name" value="TETRAACYLDISACCHARIDE 4'-KINASE"/>
    <property type="match status" value="1"/>
</dbReference>
<keyword evidence="5" id="KW-0444">Lipid biosynthesis</keyword>
<keyword evidence="10" id="KW-0067">ATP-binding</keyword>
<dbReference type="Proteomes" id="UP001194539">
    <property type="component" value="Unassembled WGS sequence"/>
</dbReference>
<evidence type="ECO:0000256" key="10">
    <source>
        <dbReference type="ARBA" id="ARBA00022840"/>
    </source>
</evidence>
<keyword evidence="6" id="KW-0441">Lipid A biosynthesis</keyword>
<evidence type="ECO:0000256" key="3">
    <source>
        <dbReference type="ARBA" id="ARBA00012071"/>
    </source>
</evidence>
<dbReference type="SUPFAM" id="SSF52540">
    <property type="entry name" value="P-loop containing nucleoside triphosphate hydrolases"/>
    <property type="match status" value="1"/>
</dbReference>
<name>A0ABS0PCR1_9BRAD</name>
<proteinExistence type="predicted"/>
<keyword evidence="8" id="KW-0547">Nucleotide-binding</keyword>
<protein>
    <recommendedName>
        <fullName evidence="4 12">Tetraacyldisaccharide 4'-kinase</fullName>
        <ecNumber evidence="3 12">2.7.1.130</ecNumber>
    </recommendedName>
</protein>
<comment type="function">
    <text evidence="1">Transfers the gamma-phosphate of ATP to the 4'-position of a tetraacyldisaccharide 1-phosphate intermediate (termed DS-1-P) to form tetraacyldisaccharide 1,4'-bis-phosphate (lipid IVA).</text>
</comment>
<reference evidence="13 14" key="1">
    <citation type="submission" date="2020-07" db="EMBL/GenBank/DDBJ databases">
        <title>Bradyrhizobium diversity isolated from nodules of indigenous legumes of Western Australia.</title>
        <authorList>
            <person name="Klepa M.S."/>
        </authorList>
    </citation>
    <scope>NUCLEOTIDE SEQUENCE [LARGE SCALE GENOMIC DNA]</scope>
    <source>
        <strain evidence="13 14">CNPSo 4019</strain>
    </source>
</reference>
<dbReference type="Pfam" id="PF02606">
    <property type="entry name" value="LpxK"/>
    <property type="match status" value="1"/>
</dbReference>
<evidence type="ECO:0000256" key="4">
    <source>
        <dbReference type="ARBA" id="ARBA00016436"/>
    </source>
</evidence>
<dbReference type="InterPro" id="IPR027417">
    <property type="entry name" value="P-loop_NTPase"/>
</dbReference>
<sequence length="199" mass="21084">MREPAFWYRPHSPLSHVLFPLGALYGAVTAWRMQRDGVDAGIPVICVGNYHVGGAGKTPTVLALTKLLRELGETPVVLSRGYGGRLKGPVMVDRARHAAADVGDEPLMMARDVPVTVARDRLDGVALAKSQGATVILMDDGFQNPGLFKDASLIVIDSERGLGNGQVFPAGPLRAPLQAQLARTDALVLIGDGRAANDV</sequence>
<keyword evidence="9" id="KW-0418">Kinase</keyword>
<keyword evidence="11" id="KW-0443">Lipid metabolism</keyword>
<dbReference type="NCBIfam" id="TIGR00682">
    <property type="entry name" value="lpxK"/>
    <property type="match status" value="1"/>
</dbReference>
<evidence type="ECO:0000256" key="6">
    <source>
        <dbReference type="ARBA" id="ARBA00022556"/>
    </source>
</evidence>
<evidence type="ECO:0000256" key="7">
    <source>
        <dbReference type="ARBA" id="ARBA00022679"/>
    </source>
</evidence>
<evidence type="ECO:0000256" key="1">
    <source>
        <dbReference type="ARBA" id="ARBA00002274"/>
    </source>
</evidence>
<dbReference type="EMBL" id="JACEGD010000041">
    <property type="protein sequence ID" value="MBH5391078.1"/>
    <property type="molecule type" value="Genomic_DNA"/>
</dbReference>
<gene>
    <name evidence="13" type="primary">lpxK</name>
    <name evidence="13" type="ORF">H1B27_33095</name>
</gene>
<evidence type="ECO:0000256" key="8">
    <source>
        <dbReference type="ARBA" id="ARBA00022741"/>
    </source>
</evidence>
<comment type="caution">
    <text evidence="13">The sequence shown here is derived from an EMBL/GenBank/DDBJ whole genome shotgun (WGS) entry which is preliminary data.</text>
</comment>
<evidence type="ECO:0000256" key="2">
    <source>
        <dbReference type="ARBA" id="ARBA00004870"/>
    </source>
</evidence>
<keyword evidence="14" id="KW-1185">Reference proteome</keyword>
<evidence type="ECO:0000256" key="9">
    <source>
        <dbReference type="ARBA" id="ARBA00022777"/>
    </source>
</evidence>
<evidence type="ECO:0000256" key="12">
    <source>
        <dbReference type="NCBIfam" id="TIGR00682"/>
    </source>
</evidence>